<sequence>MKQAFEEQKFIRSIFRNAIIQLGMYPQPTNTIILQNNKTFGSIYRPLSAYSCNVVRHNSTIAKCTLRPDGVNGVDSLVSCLEKIGQFGDTSETLLGTKLGYDILNELMCMDESETEIVFFHGCIRYDSFILDNDKLTGFRNQNYGGFFQIGFDKIVEKYIDMI</sequence>
<accession>A0A2T9Z4L8</accession>
<comment type="caution">
    <text evidence="1">The sequence shown here is derived from an EMBL/GenBank/DDBJ whole genome shotgun (WGS) entry which is preliminary data.</text>
</comment>
<name>A0A2T9Z4L8_9FUNG</name>
<dbReference type="Proteomes" id="UP000245609">
    <property type="component" value="Unassembled WGS sequence"/>
</dbReference>
<keyword evidence="2" id="KW-1185">Reference proteome</keyword>
<gene>
    <name evidence="1" type="ORF">BB560_005485</name>
</gene>
<evidence type="ECO:0000313" key="1">
    <source>
        <dbReference type="EMBL" id="PVU99543.1"/>
    </source>
</evidence>
<protein>
    <submittedName>
        <fullName evidence="1">Uncharacterized protein</fullName>
    </submittedName>
</protein>
<organism evidence="1 2">
    <name type="scientific">Smittium megazygosporum</name>
    <dbReference type="NCBI Taxonomy" id="133381"/>
    <lineage>
        <taxon>Eukaryota</taxon>
        <taxon>Fungi</taxon>
        <taxon>Fungi incertae sedis</taxon>
        <taxon>Zoopagomycota</taxon>
        <taxon>Kickxellomycotina</taxon>
        <taxon>Harpellomycetes</taxon>
        <taxon>Harpellales</taxon>
        <taxon>Legeriomycetaceae</taxon>
        <taxon>Smittium</taxon>
    </lineage>
</organism>
<dbReference type="EMBL" id="MBFS01002254">
    <property type="protein sequence ID" value="PVU99543.1"/>
    <property type="molecule type" value="Genomic_DNA"/>
</dbReference>
<dbReference type="AlphaFoldDB" id="A0A2T9Z4L8"/>
<dbReference type="OrthoDB" id="10566547at2759"/>
<proteinExistence type="predicted"/>
<reference evidence="1 2" key="1">
    <citation type="journal article" date="2018" name="MBio">
        <title>Comparative Genomics Reveals the Core Gene Toolbox for the Fungus-Insect Symbiosis.</title>
        <authorList>
            <person name="Wang Y."/>
            <person name="Stata M."/>
            <person name="Wang W."/>
            <person name="Stajich J.E."/>
            <person name="White M.M."/>
            <person name="Moncalvo J.M."/>
        </authorList>
    </citation>
    <scope>NUCLEOTIDE SEQUENCE [LARGE SCALE GENOMIC DNA]</scope>
    <source>
        <strain evidence="1 2">SC-DP-2</strain>
    </source>
</reference>
<evidence type="ECO:0000313" key="2">
    <source>
        <dbReference type="Proteomes" id="UP000245609"/>
    </source>
</evidence>